<evidence type="ECO:0000256" key="1">
    <source>
        <dbReference type="SAM" id="SignalP"/>
    </source>
</evidence>
<protein>
    <submittedName>
        <fullName evidence="2">Uncharacterized protein</fullName>
    </submittedName>
</protein>
<name>A0A5S4YKK8_9BRAD</name>
<dbReference type="RefSeq" id="WP_148741302.1">
    <property type="nucleotide sequence ID" value="NZ_VSTH01000065.1"/>
</dbReference>
<dbReference type="AlphaFoldDB" id="A0A5S4YKK8"/>
<comment type="caution">
    <text evidence="2">The sequence shown here is derived from an EMBL/GenBank/DDBJ whole genome shotgun (WGS) entry which is preliminary data.</text>
</comment>
<gene>
    <name evidence="2" type="ORF">FXV83_20975</name>
</gene>
<organism evidence="2 3">
    <name type="scientific">Bradyrhizobium hipponense</name>
    <dbReference type="NCBI Taxonomy" id="2605638"/>
    <lineage>
        <taxon>Bacteria</taxon>
        <taxon>Pseudomonadati</taxon>
        <taxon>Pseudomonadota</taxon>
        <taxon>Alphaproteobacteria</taxon>
        <taxon>Hyphomicrobiales</taxon>
        <taxon>Nitrobacteraceae</taxon>
        <taxon>Bradyrhizobium</taxon>
    </lineage>
</organism>
<proteinExistence type="predicted"/>
<reference evidence="2 3" key="1">
    <citation type="submission" date="2019-08" db="EMBL/GenBank/DDBJ databases">
        <title>Bradyrhizobium hipponensis sp. nov., a rhizobium isolated from a Lupinus angustifolius root nodule in Tunisia.</title>
        <authorList>
            <person name="Off K."/>
            <person name="Rejili M."/>
            <person name="Mars M."/>
            <person name="Brachmann A."/>
            <person name="Marin M."/>
        </authorList>
    </citation>
    <scope>NUCLEOTIDE SEQUENCE [LARGE SCALE GENOMIC DNA]</scope>
    <source>
        <strain evidence="3">aSej3</strain>
    </source>
</reference>
<keyword evidence="1" id="KW-0732">Signal</keyword>
<feature type="signal peptide" evidence="1">
    <location>
        <begin position="1"/>
        <end position="24"/>
    </location>
</feature>
<feature type="chain" id="PRO_5024342018" evidence="1">
    <location>
        <begin position="25"/>
        <end position="80"/>
    </location>
</feature>
<keyword evidence="3" id="KW-1185">Reference proteome</keyword>
<dbReference type="EMBL" id="VSTH01000065">
    <property type="protein sequence ID" value="TYO64603.1"/>
    <property type="molecule type" value="Genomic_DNA"/>
</dbReference>
<sequence length="80" mass="9317">MKKLSYVLAALATIAVAAPTIASAEEFGFRIGGGPDYSDHYYGPRAHFYGHDRNWHHGWYDRDSDRTVVIRRHHYHDWDD</sequence>
<evidence type="ECO:0000313" key="2">
    <source>
        <dbReference type="EMBL" id="TYO64603.1"/>
    </source>
</evidence>
<evidence type="ECO:0000313" key="3">
    <source>
        <dbReference type="Proteomes" id="UP000324797"/>
    </source>
</evidence>
<accession>A0A5S4YKK8</accession>
<dbReference type="Proteomes" id="UP000324797">
    <property type="component" value="Unassembled WGS sequence"/>
</dbReference>